<keyword evidence="1" id="KW-0732">Signal</keyword>
<feature type="chain" id="PRO_5037271778" evidence="1">
    <location>
        <begin position="20"/>
        <end position="160"/>
    </location>
</feature>
<accession>A0A914BUG1</accession>
<feature type="signal peptide" evidence="1">
    <location>
        <begin position="1"/>
        <end position="19"/>
    </location>
</feature>
<reference evidence="3" key="1">
    <citation type="submission" date="2022-11" db="UniProtKB">
        <authorList>
            <consortium name="WormBaseParasite"/>
        </authorList>
    </citation>
    <scope>IDENTIFICATION</scope>
</reference>
<dbReference type="InterPro" id="IPR051801">
    <property type="entry name" value="GH28_Enzymes"/>
</dbReference>
<evidence type="ECO:0000256" key="1">
    <source>
        <dbReference type="SAM" id="SignalP"/>
    </source>
</evidence>
<dbReference type="Proteomes" id="UP000887540">
    <property type="component" value="Unplaced"/>
</dbReference>
<dbReference type="Gene3D" id="2.160.20.10">
    <property type="entry name" value="Single-stranded right-handed beta-helix, Pectin lyase-like"/>
    <property type="match status" value="1"/>
</dbReference>
<name>A0A914BUG1_9BILA</name>
<sequence length="160" mass="17482">MEVFRLLFNFLFLLPFIKAQDYNVINFGAVGDGNTDDTQAVRAAMAAANHSHGGRVIFDAGYTFLTGCFNISSNVILDVRGKILGSINASNYEIIPLLPFYGNDTHDGGGYTNGMTKQPLVYSYNANNITITGGGVIDGNGPYWYDCRYKDQPPCAPYGR</sequence>
<evidence type="ECO:0000313" key="2">
    <source>
        <dbReference type="Proteomes" id="UP000887540"/>
    </source>
</evidence>
<evidence type="ECO:0000313" key="3">
    <source>
        <dbReference type="WBParaSite" id="ACRNAN_Path_1015.g3901.t1"/>
    </source>
</evidence>
<dbReference type="SUPFAM" id="SSF51126">
    <property type="entry name" value="Pectin lyase-like"/>
    <property type="match status" value="1"/>
</dbReference>
<proteinExistence type="predicted"/>
<dbReference type="InterPro" id="IPR011050">
    <property type="entry name" value="Pectin_lyase_fold/virulence"/>
</dbReference>
<protein>
    <submittedName>
        <fullName evidence="3">Pectate lyase superfamily protein domain-containing protein</fullName>
    </submittedName>
</protein>
<dbReference type="WBParaSite" id="ACRNAN_Path_1015.g3901.t1">
    <property type="protein sequence ID" value="ACRNAN_Path_1015.g3901.t1"/>
    <property type="gene ID" value="ACRNAN_Path_1015.g3901"/>
</dbReference>
<organism evidence="2 3">
    <name type="scientific">Acrobeloides nanus</name>
    <dbReference type="NCBI Taxonomy" id="290746"/>
    <lineage>
        <taxon>Eukaryota</taxon>
        <taxon>Metazoa</taxon>
        <taxon>Ecdysozoa</taxon>
        <taxon>Nematoda</taxon>
        <taxon>Chromadorea</taxon>
        <taxon>Rhabditida</taxon>
        <taxon>Tylenchina</taxon>
        <taxon>Cephalobomorpha</taxon>
        <taxon>Cephaloboidea</taxon>
        <taxon>Cephalobidae</taxon>
        <taxon>Acrobeloides</taxon>
    </lineage>
</organism>
<dbReference type="InterPro" id="IPR012334">
    <property type="entry name" value="Pectin_lyas_fold"/>
</dbReference>
<keyword evidence="2" id="KW-1185">Reference proteome</keyword>
<dbReference type="PANTHER" id="PTHR31339">
    <property type="entry name" value="PECTIN LYASE-RELATED"/>
    <property type="match status" value="1"/>
</dbReference>
<dbReference type="AlphaFoldDB" id="A0A914BUG1"/>